<dbReference type="EMBL" id="GBXM01050513">
    <property type="protein sequence ID" value="JAH58064.1"/>
    <property type="molecule type" value="Transcribed_RNA"/>
</dbReference>
<accession>A0A0E9TWK4</accession>
<dbReference type="EMBL" id="GBXM01050005">
    <property type="protein sequence ID" value="JAH58572.1"/>
    <property type="molecule type" value="Transcribed_RNA"/>
</dbReference>
<organism evidence="1">
    <name type="scientific">Anguilla anguilla</name>
    <name type="common">European freshwater eel</name>
    <name type="synonym">Muraena anguilla</name>
    <dbReference type="NCBI Taxonomy" id="7936"/>
    <lineage>
        <taxon>Eukaryota</taxon>
        <taxon>Metazoa</taxon>
        <taxon>Chordata</taxon>
        <taxon>Craniata</taxon>
        <taxon>Vertebrata</taxon>
        <taxon>Euteleostomi</taxon>
        <taxon>Actinopterygii</taxon>
        <taxon>Neopterygii</taxon>
        <taxon>Teleostei</taxon>
        <taxon>Anguilliformes</taxon>
        <taxon>Anguillidae</taxon>
        <taxon>Anguilla</taxon>
    </lineage>
</organism>
<dbReference type="EMBL" id="GBXM01034655">
    <property type="protein sequence ID" value="JAH73922.1"/>
    <property type="molecule type" value="Transcribed_RNA"/>
</dbReference>
<proteinExistence type="predicted"/>
<evidence type="ECO:0000313" key="1">
    <source>
        <dbReference type="EMBL" id="JAH58064.1"/>
    </source>
</evidence>
<reference evidence="1" key="1">
    <citation type="submission" date="2014-11" db="EMBL/GenBank/DDBJ databases">
        <authorList>
            <person name="Amaro Gonzalez C."/>
        </authorList>
    </citation>
    <scope>NUCLEOTIDE SEQUENCE</scope>
</reference>
<dbReference type="AlphaFoldDB" id="A0A0E9TWK4"/>
<protein>
    <submittedName>
        <fullName evidence="1">Uncharacterized protein</fullName>
    </submittedName>
</protein>
<reference evidence="1" key="2">
    <citation type="journal article" date="2015" name="Fish Shellfish Immunol.">
        <title>Early steps in the European eel (Anguilla anguilla)-Vibrio vulnificus interaction in the gills: Role of the RtxA13 toxin.</title>
        <authorList>
            <person name="Callol A."/>
            <person name="Pajuelo D."/>
            <person name="Ebbesson L."/>
            <person name="Teles M."/>
            <person name="MacKenzie S."/>
            <person name="Amaro C."/>
        </authorList>
    </citation>
    <scope>NUCLEOTIDE SEQUENCE</scope>
</reference>
<name>A0A0E9TWK4_ANGAN</name>
<dbReference type="EMBL" id="GBXM01044076">
    <property type="protein sequence ID" value="JAH64501.1"/>
    <property type="molecule type" value="Transcribed_RNA"/>
</dbReference>
<sequence length="19" mass="2206">MLVGLKMSFHRPSFLSKQV</sequence>